<feature type="domain" description="G-protein coupled receptors family 2 profile 2" evidence="15">
    <location>
        <begin position="386"/>
        <end position="658"/>
    </location>
</feature>
<evidence type="ECO:0000256" key="1">
    <source>
        <dbReference type="ARBA" id="ARBA00004651"/>
    </source>
</evidence>
<dbReference type="Gene3D" id="2.170.180.11">
    <property type="entry name" value="Methuselah ectodomain, domain 2"/>
    <property type="match status" value="1"/>
</dbReference>
<comment type="similarity">
    <text evidence="2">Belongs to the G-protein coupled receptor 2 family. Mth subfamily.</text>
</comment>
<gene>
    <name evidence="16" type="primary">Dvir\GJ15423</name>
    <name evidence="16" type="ORF">Dvir_GJ15423</name>
</gene>
<dbReference type="Gene3D" id="1.20.1070.10">
    <property type="entry name" value="Rhodopsin 7-helix transmembrane proteins"/>
    <property type="match status" value="1"/>
</dbReference>
<evidence type="ECO:0000256" key="7">
    <source>
        <dbReference type="ARBA" id="ARBA00023040"/>
    </source>
</evidence>
<dbReference type="InParanoid" id="A0A0Q9W024"/>
<feature type="transmembrane region" description="Helical" evidence="13">
    <location>
        <begin position="537"/>
        <end position="568"/>
    </location>
</feature>
<dbReference type="InterPro" id="IPR000832">
    <property type="entry name" value="GPCR_2_secretin-like"/>
</dbReference>
<keyword evidence="6 13" id="KW-1133">Transmembrane helix</keyword>
<keyword evidence="10" id="KW-0675">Receptor</keyword>
<feature type="transmembrane region" description="Helical" evidence="13">
    <location>
        <begin position="604"/>
        <end position="628"/>
    </location>
</feature>
<protein>
    <submittedName>
        <fullName evidence="16">Uncharacterized protein, isoform B</fullName>
    </submittedName>
</protein>
<dbReference type="GO" id="GO:0008528">
    <property type="term" value="F:G protein-coupled peptide receptor activity"/>
    <property type="evidence" value="ECO:0007669"/>
    <property type="project" value="TreeGrafter"/>
</dbReference>
<evidence type="ECO:0000256" key="3">
    <source>
        <dbReference type="ARBA" id="ARBA00022475"/>
    </source>
</evidence>
<dbReference type="FunCoup" id="A0A0Q9W024">
    <property type="interactions" value="9"/>
</dbReference>
<evidence type="ECO:0000256" key="12">
    <source>
        <dbReference type="ARBA" id="ARBA00023224"/>
    </source>
</evidence>
<dbReference type="EMBL" id="CH940671">
    <property type="protein sequence ID" value="KRF78166.1"/>
    <property type="molecule type" value="Genomic_DNA"/>
</dbReference>
<feature type="transmembrane region" description="Helical" evidence="13">
    <location>
        <begin position="455"/>
        <end position="476"/>
    </location>
</feature>
<dbReference type="GO" id="GO:0005886">
    <property type="term" value="C:plasma membrane"/>
    <property type="evidence" value="ECO:0007669"/>
    <property type="project" value="UniProtKB-SubCell"/>
</dbReference>
<evidence type="ECO:0000256" key="9">
    <source>
        <dbReference type="ARBA" id="ARBA00023157"/>
    </source>
</evidence>
<feature type="transmembrane region" description="Helical" evidence="13">
    <location>
        <begin position="389"/>
        <end position="409"/>
    </location>
</feature>
<dbReference type="InterPro" id="IPR023311">
    <property type="entry name" value="Methusela_ecto_dom_2"/>
</dbReference>
<evidence type="ECO:0000256" key="5">
    <source>
        <dbReference type="ARBA" id="ARBA00022729"/>
    </source>
</evidence>
<accession>A0A0Q9W024</accession>
<feature type="signal peptide" evidence="14">
    <location>
        <begin position="1"/>
        <end position="21"/>
    </location>
</feature>
<dbReference type="InterPro" id="IPR010596">
    <property type="entry name" value="Methuselah_N_dom"/>
</dbReference>
<keyword evidence="4 13" id="KW-0812">Transmembrane</keyword>
<keyword evidence="5 14" id="KW-0732">Signal</keyword>
<comment type="subcellular location">
    <subcellularLocation>
        <location evidence="1">Cell membrane</location>
        <topology evidence="1">Multi-pass membrane protein</topology>
    </subcellularLocation>
</comment>
<reference evidence="16 17" key="1">
    <citation type="journal article" date="2007" name="Nature">
        <title>Evolution of genes and genomes on the Drosophila phylogeny.</title>
        <authorList>
            <consortium name="Drosophila 12 Genomes Consortium"/>
            <person name="Clark A.G."/>
            <person name="Eisen M.B."/>
            <person name="Smith D.R."/>
            <person name="Bergman C.M."/>
            <person name="Oliver B."/>
            <person name="Markow T.A."/>
            <person name="Kaufman T.C."/>
            <person name="Kellis M."/>
            <person name="Gelbart W."/>
            <person name="Iyer V.N."/>
            <person name="Pollard D.A."/>
            <person name="Sackton T.B."/>
            <person name="Larracuente A.M."/>
            <person name="Singh N.D."/>
            <person name="Abad J.P."/>
            <person name="Abt D.N."/>
            <person name="Adryan B."/>
            <person name="Aguade M."/>
            <person name="Akashi H."/>
            <person name="Anderson W.W."/>
            <person name="Aquadro C.F."/>
            <person name="Ardell D.H."/>
            <person name="Arguello R."/>
            <person name="Artieri C.G."/>
            <person name="Barbash D.A."/>
            <person name="Barker D."/>
            <person name="Barsanti P."/>
            <person name="Batterham P."/>
            <person name="Batzoglou S."/>
            <person name="Begun D."/>
            <person name="Bhutkar A."/>
            <person name="Blanco E."/>
            <person name="Bosak S.A."/>
            <person name="Bradley R.K."/>
            <person name="Brand A.D."/>
            <person name="Brent M.R."/>
            <person name="Brooks A.N."/>
            <person name="Brown R.H."/>
            <person name="Butlin R.K."/>
            <person name="Caggese C."/>
            <person name="Calvi B.R."/>
            <person name="Bernardo de Carvalho A."/>
            <person name="Caspi A."/>
            <person name="Castrezana S."/>
            <person name="Celniker S.E."/>
            <person name="Chang J.L."/>
            <person name="Chapple C."/>
            <person name="Chatterji S."/>
            <person name="Chinwalla A."/>
            <person name="Civetta A."/>
            <person name="Clifton S.W."/>
            <person name="Comeron J.M."/>
            <person name="Costello J.C."/>
            <person name="Coyne J.A."/>
            <person name="Daub J."/>
            <person name="David R.G."/>
            <person name="Delcher A.L."/>
            <person name="Delehaunty K."/>
            <person name="Do C.B."/>
            <person name="Ebling H."/>
            <person name="Edwards K."/>
            <person name="Eickbush T."/>
            <person name="Evans J.D."/>
            <person name="Filipski A."/>
            <person name="Findeiss S."/>
            <person name="Freyhult E."/>
            <person name="Fulton L."/>
            <person name="Fulton R."/>
            <person name="Garcia A.C."/>
            <person name="Gardiner A."/>
            <person name="Garfield D.A."/>
            <person name="Garvin B.E."/>
            <person name="Gibson G."/>
            <person name="Gilbert D."/>
            <person name="Gnerre S."/>
            <person name="Godfrey J."/>
            <person name="Good R."/>
            <person name="Gotea V."/>
            <person name="Gravely B."/>
            <person name="Greenberg A.J."/>
            <person name="Griffiths-Jones S."/>
            <person name="Gross S."/>
            <person name="Guigo R."/>
            <person name="Gustafson E.A."/>
            <person name="Haerty W."/>
            <person name="Hahn M.W."/>
            <person name="Halligan D.L."/>
            <person name="Halpern A.L."/>
            <person name="Halter G.M."/>
            <person name="Han M.V."/>
            <person name="Heger A."/>
            <person name="Hillier L."/>
            <person name="Hinrichs A.S."/>
            <person name="Holmes I."/>
            <person name="Hoskins R.A."/>
            <person name="Hubisz M.J."/>
            <person name="Hultmark D."/>
            <person name="Huntley M.A."/>
            <person name="Jaffe D.B."/>
            <person name="Jagadeeshan S."/>
            <person name="Jeck W.R."/>
            <person name="Johnson J."/>
            <person name="Jones C.D."/>
            <person name="Jordan W.C."/>
            <person name="Karpen G.H."/>
            <person name="Kataoka E."/>
            <person name="Keightley P.D."/>
            <person name="Kheradpour P."/>
            <person name="Kirkness E.F."/>
            <person name="Koerich L.B."/>
            <person name="Kristiansen K."/>
            <person name="Kudrna D."/>
            <person name="Kulathinal R.J."/>
            <person name="Kumar S."/>
            <person name="Kwok R."/>
            <person name="Lander E."/>
            <person name="Langley C.H."/>
            <person name="Lapoint R."/>
            <person name="Lazzaro B.P."/>
            <person name="Lee S.J."/>
            <person name="Levesque L."/>
            <person name="Li R."/>
            <person name="Lin C.F."/>
            <person name="Lin M.F."/>
            <person name="Lindblad-Toh K."/>
            <person name="Llopart A."/>
            <person name="Long M."/>
            <person name="Low L."/>
            <person name="Lozovsky E."/>
            <person name="Lu J."/>
            <person name="Luo M."/>
            <person name="Machado C.A."/>
            <person name="Makalowski W."/>
            <person name="Marzo M."/>
            <person name="Matsuda M."/>
            <person name="Matzkin L."/>
            <person name="McAllister B."/>
            <person name="McBride C.S."/>
            <person name="McKernan B."/>
            <person name="McKernan K."/>
            <person name="Mendez-Lago M."/>
            <person name="Minx P."/>
            <person name="Mollenhauer M.U."/>
            <person name="Montooth K."/>
            <person name="Mount S.M."/>
            <person name="Mu X."/>
            <person name="Myers E."/>
            <person name="Negre B."/>
            <person name="Newfeld S."/>
            <person name="Nielsen R."/>
            <person name="Noor M.A."/>
            <person name="O'Grady P."/>
            <person name="Pachter L."/>
            <person name="Papaceit M."/>
            <person name="Parisi M.J."/>
            <person name="Parisi M."/>
            <person name="Parts L."/>
            <person name="Pedersen J.S."/>
            <person name="Pesole G."/>
            <person name="Phillippy A.M."/>
            <person name="Ponting C.P."/>
            <person name="Pop M."/>
            <person name="Porcelli D."/>
            <person name="Powell J.R."/>
            <person name="Prohaska S."/>
            <person name="Pruitt K."/>
            <person name="Puig M."/>
            <person name="Quesneville H."/>
            <person name="Ram K.R."/>
            <person name="Rand D."/>
            <person name="Rasmussen M.D."/>
            <person name="Reed L.K."/>
            <person name="Reenan R."/>
            <person name="Reily A."/>
            <person name="Remington K.A."/>
            <person name="Rieger T.T."/>
            <person name="Ritchie M.G."/>
            <person name="Robin C."/>
            <person name="Rogers Y.H."/>
            <person name="Rohde C."/>
            <person name="Rozas J."/>
            <person name="Rubenfield M.J."/>
            <person name="Ruiz A."/>
            <person name="Russo S."/>
            <person name="Salzberg S.L."/>
            <person name="Sanchez-Gracia A."/>
            <person name="Saranga D.J."/>
            <person name="Sato H."/>
            <person name="Schaeffer S.W."/>
            <person name="Schatz M.C."/>
            <person name="Schlenke T."/>
            <person name="Schwartz R."/>
            <person name="Segarra C."/>
            <person name="Singh R.S."/>
            <person name="Sirot L."/>
            <person name="Sirota M."/>
            <person name="Sisneros N.B."/>
            <person name="Smith C.D."/>
            <person name="Smith T.F."/>
            <person name="Spieth J."/>
            <person name="Stage D.E."/>
            <person name="Stark A."/>
            <person name="Stephan W."/>
            <person name="Strausberg R.L."/>
            <person name="Strempel S."/>
            <person name="Sturgill D."/>
            <person name="Sutton G."/>
            <person name="Sutton G.G."/>
            <person name="Tao W."/>
            <person name="Teichmann S."/>
            <person name="Tobari Y.N."/>
            <person name="Tomimura Y."/>
            <person name="Tsolas J.M."/>
            <person name="Valente V.L."/>
            <person name="Venter E."/>
            <person name="Venter J.C."/>
            <person name="Vicario S."/>
            <person name="Vieira F.G."/>
            <person name="Vilella A.J."/>
            <person name="Villasante A."/>
            <person name="Walenz B."/>
            <person name="Wang J."/>
            <person name="Wasserman M."/>
            <person name="Watts T."/>
            <person name="Wilson D."/>
            <person name="Wilson R.K."/>
            <person name="Wing R.A."/>
            <person name="Wolfner M.F."/>
            <person name="Wong A."/>
            <person name="Wong G.K."/>
            <person name="Wu C.I."/>
            <person name="Wu G."/>
            <person name="Yamamoto D."/>
            <person name="Yang H.P."/>
            <person name="Yang S.P."/>
            <person name="Yorke J.A."/>
            <person name="Yoshida K."/>
            <person name="Zdobnov E."/>
            <person name="Zhang P."/>
            <person name="Zhang Y."/>
            <person name="Zimin A.V."/>
            <person name="Baldwin J."/>
            <person name="Abdouelleil A."/>
            <person name="Abdulkadir J."/>
            <person name="Abebe A."/>
            <person name="Abera B."/>
            <person name="Abreu J."/>
            <person name="Acer S.C."/>
            <person name="Aftuck L."/>
            <person name="Alexander A."/>
            <person name="An P."/>
            <person name="Anderson E."/>
            <person name="Anderson S."/>
            <person name="Arachi H."/>
            <person name="Azer M."/>
            <person name="Bachantsang P."/>
            <person name="Barry A."/>
            <person name="Bayul T."/>
            <person name="Berlin A."/>
            <person name="Bessette D."/>
            <person name="Bloom T."/>
            <person name="Blye J."/>
            <person name="Boguslavskiy L."/>
            <person name="Bonnet C."/>
            <person name="Boukhgalter B."/>
            <person name="Bourzgui I."/>
            <person name="Brown A."/>
            <person name="Cahill P."/>
            <person name="Channer S."/>
            <person name="Cheshatsang Y."/>
            <person name="Chuda L."/>
            <person name="Citroen M."/>
            <person name="Collymore A."/>
            <person name="Cooke P."/>
            <person name="Costello M."/>
            <person name="D'Aco K."/>
            <person name="Daza R."/>
            <person name="De Haan G."/>
            <person name="DeGray S."/>
            <person name="DeMaso C."/>
            <person name="Dhargay N."/>
            <person name="Dooley K."/>
            <person name="Dooley E."/>
            <person name="Doricent M."/>
            <person name="Dorje P."/>
            <person name="Dorjee K."/>
            <person name="Dupes A."/>
            <person name="Elong R."/>
            <person name="Falk J."/>
            <person name="Farina A."/>
            <person name="Faro S."/>
            <person name="Ferguson D."/>
            <person name="Fisher S."/>
            <person name="Foley C.D."/>
            <person name="Franke A."/>
            <person name="Friedrich D."/>
            <person name="Gadbois L."/>
            <person name="Gearin G."/>
            <person name="Gearin C.R."/>
            <person name="Giannoukos G."/>
            <person name="Goode T."/>
            <person name="Graham J."/>
            <person name="Grandbois E."/>
            <person name="Grewal S."/>
            <person name="Gyaltsen K."/>
            <person name="Hafez N."/>
            <person name="Hagos B."/>
            <person name="Hall J."/>
            <person name="Henson C."/>
            <person name="Hollinger A."/>
            <person name="Honan T."/>
            <person name="Huard M.D."/>
            <person name="Hughes L."/>
            <person name="Hurhula B."/>
            <person name="Husby M.E."/>
            <person name="Kamat A."/>
            <person name="Kanga B."/>
            <person name="Kashin S."/>
            <person name="Khazanovich D."/>
            <person name="Kisner P."/>
            <person name="Lance K."/>
            <person name="Lara M."/>
            <person name="Lee W."/>
            <person name="Lennon N."/>
            <person name="Letendre F."/>
            <person name="LeVine R."/>
            <person name="Lipovsky A."/>
            <person name="Liu X."/>
            <person name="Liu J."/>
            <person name="Liu S."/>
            <person name="Lokyitsang T."/>
            <person name="Lokyitsang Y."/>
            <person name="Lubonja R."/>
            <person name="Lui A."/>
            <person name="MacDonald P."/>
            <person name="Magnisalis V."/>
            <person name="Maru K."/>
            <person name="Matthews C."/>
            <person name="McCusker W."/>
            <person name="McDonough S."/>
            <person name="Mehta T."/>
            <person name="Meldrim J."/>
            <person name="Meneus L."/>
            <person name="Mihai O."/>
            <person name="Mihalev A."/>
            <person name="Mihova T."/>
            <person name="Mittelman R."/>
            <person name="Mlenga V."/>
            <person name="Montmayeur A."/>
            <person name="Mulrain L."/>
            <person name="Navidi A."/>
            <person name="Naylor J."/>
            <person name="Negash T."/>
            <person name="Nguyen T."/>
            <person name="Nguyen N."/>
            <person name="Nicol R."/>
            <person name="Norbu C."/>
            <person name="Norbu N."/>
            <person name="Novod N."/>
            <person name="O'Neill B."/>
            <person name="Osman S."/>
            <person name="Markiewicz E."/>
            <person name="Oyono O.L."/>
            <person name="Patti C."/>
            <person name="Phunkhang P."/>
            <person name="Pierre F."/>
            <person name="Priest M."/>
            <person name="Raghuraman S."/>
            <person name="Rege F."/>
            <person name="Reyes R."/>
            <person name="Rise C."/>
            <person name="Rogov P."/>
            <person name="Ross K."/>
            <person name="Ryan E."/>
            <person name="Settipalli S."/>
            <person name="Shea T."/>
            <person name="Sherpa N."/>
            <person name="Shi L."/>
            <person name="Shih D."/>
            <person name="Sparrow T."/>
            <person name="Spaulding J."/>
            <person name="Stalker J."/>
            <person name="Stange-Thomann N."/>
            <person name="Stavropoulos S."/>
            <person name="Stone C."/>
            <person name="Strader C."/>
            <person name="Tesfaye S."/>
            <person name="Thomson T."/>
            <person name="Thoulutsang Y."/>
            <person name="Thoulutsang D."/>
            <person name="Topham K."/>
            <person name="Topping I."/>
            <person name="Tsamla T."/>
            <person name="Vassiliev H."/>
            <person name="Vo A."/>
            <person name="Wangchuk T."/>
            <person name="Wangdi T."/>
            <person name="Weiand M."/>
            <person name="Wilkinson J."/>
            <person name="Wilson A."/>
            <person name="Yadav S."/>
            <person name="Young G."/>
            <person name="Yu Q."/>
            <person name="Zembek L."/>
            <person name="Zhong D."/>
            <person name="Zimmer A."/>
            <person name="Zwirko Z."/>
            <person name="Jaffe D.B."/>
            <person name="Alvarez P."/>
            <person name="Brockman W."/>
            <person name="Butler J."/>
            <person name="Chin C."/>
            <person name="Gnerre S."/>
            <person name="Grabherr M."/>
            <person name="Kleber M."/>
            <person name="Mauceli E."/>
            <person name="MacCallum I."/>
        </authorList>
    </citation>
    <scope>NUCLEOTIDE SEQUENCE [LARGE SCALE GENOMIC DNA]</scope>
    <source>
        <strain evidence="17">Tucson 15010-1051.87</strain>
    </source>
</reference>
<evidence type="ECO:0000256" key="10">
    <source>
        <dbReference type="ARBA" id="ARBA00023170"/>
    </source>
</evidence>
<name>A0A0Q9W024_DROVI</name>
<organism evidence="16 17">
    <name type="scientific">Drosophila virilis</name>
    <name type="common">Fruit fly</name>
    <dbReference type="NCBI Taxonomy" id="7244"/>
    <lineage>
        <taxon>Eukaryota</taxon>
        <taxon>Metazoa</taxon>
        <taxon>Ecdysozoa</taxon>
        <taxon>Arthropoda</taxon>
        <taxon>Hexapoda</taxon>
        <taxon>Insecta</taxon>
        <taxon>Pterygota</taxon>
        <taxon>Neoptera</taxon>
        <taxon>Endopterygota</taxon>
        <taxon>Diptera</taxon>
        <taxon>Brachycera</taxon>
        <taxon>Muscomorpha</taxon>
        <taxon>Ephydroidea</taxon>
        <taxon>Drosophilidae</taxon>
        <taxon>Drosophila</taxon>
    </lineage>
</organism>
<evidence type="ECO:0000259" key="15">
    <source>
        <dbReference type="PROSITE" id="PS50261"/>
    </source>
</evidence>
<feature type="transmembrane region" description="Helical" evidence="13">
    <location>
        <begin position="421"/>
        <end position="443"/>
    </location>
</feature>
<dbReference type="Pfam" id="PF00002">
    <property type="entry name" value="7tm_2"/>
    <property type="match status" value="1"/>
</dbReference>
<evidence type="ECO:0000256" key="4">
    <source>
        <dbReference type="ARBA" id="ARBA00022692"/>
    </source>
</evidence>
<dbReference type="InterPro" id="IPR051384">
    <property type="entry name" value="Mth_GPCR"/>
</dbReference>
<dbReference type="Pfam" id="PF06652">
    <property type="entry name" value="Methuselah_N"/>
    <property type="match status" value="1"/>
</dbReference>
<dbReference type="PANTHER" id="PTHR47154">
    <property type="entry name" value="G-PROTEIN COUPLED RECEPTOR MTH-RELATED"/>
    <property type="match status" value="1"/>
</dbReference>
<dbReference type="GO" id="GO:0007166">
    <property type="term" value="P:cell surface receptor signaling pathway"/>
    <property type="evidence" value="ECO:0007669"/>
    <property type="project" value="InterPro"/>
</dbReference>
<evidence type="ECO:0000256" key="13">
    <source>
        <dbReference type="SAM" id="Phobius"/>
    </source>
</evidence>
<evidence type="ECO:0000313" key="16">
    <source>
        <dbReference type="EMBL" id="KRF78166.1"/>
    </source>
</evidence>
<dbReference type="OrthoDB" id="6134459at2759"/>
<evidence type="ECO:0000256" key="6">
    <source>
        <dbReference type="ARBA" id="ARBA00022989"/>
    </source>
</evidence>
<dbReference type="InterPro" id="IPR036272">
    <property type="entry name" value="Methuselah_N_sf"/>
</dbReference>
<dbReference type="SUPFAM" id="SSF63877">
    <property type="entry name" value="Methuselah ectodomain"/>
    <property type="match status" value="1"/>
</dbReference>
<keyword evidence="17" id="KW-1185">Reference proteome</keyword>
<keyword evidence="8 13" id="KW-0472">Membrane</keyword>
<dbReference type="STRING" id="7244.A0A0Q9W024"/>
<feature type="chain" id="PRO_5006386344" evidence="14">
    <location>
        <begin position="22"/>
        <end position="714"/>
    </location>
</feature>
<dbReference type="AlphaFoldDB" id="A0A0Q9W024"/>
<dbReference type="Proteomes" id="UP000008792">
    <property type="component" value="Unassembled WGS sequence"/>
</dbReference>
<feature type="transmembrane region" description="Helical" evidence="13">
    <location>
        <begin position="496"/>
        <end position="517"/>
    </location>
</feature>
<evidence type="ECO:0000256" key="2">
    <source>
        <dbReference type="ARBA" id="ARBA00008979"/>
    </source>
</evidence>
<keyword evidence="7" id="KW-0297">G-protein coupled receptor</keyword>
<evidence type="ECO:0000313" key="17">
    <source>
        <dbReference type="Proteomes" id="UP000008792"/>
    </source>
</evidence>
<proteinExistence type="inferred from homology"/>
<evidence type="ECO:0000256" key="14">
    <source>
        <dbReference type="SAM" id="SignalP"/>
    </source>
</evidence>
<feature type="transmembrane region" description="Helical" evidence="13">
    <location>
        <begin position="634"/>
        <end position="656"/>
    </location>
</feature>
<keyword evidence="3" id="KW-1003">Cell membrane</keyword>
<sequence>MCVKLVLMYLIFSYLVTNNNSIQICCTPQSILYKSQGSNNSTYLKCIHAMDGLNETVNPTSMDMLGKTESPQGYGLEILKEISRHMKLLQCAHTSILNISLFTEISVNVSPESCLLIVNNSLIVVTCKSSIGDELQSIGFVNKCCPHGYTYVSELNKCYLREPDFNVYSSIFDKPMIFVDNSFVCPKNNVLVEYVVEAKTIHLKKRQILLKDYGRSFKRNEFCIEAIEVLIENRNPQLYKNNEQFLVRTCQQLQICDSVPCIRKCCADGEIYYKGNMTTSCIGDENNSKFQSLATMNLSGVFTKPSEFGVLTGLECSKFRLDPESFADESHVISSTTGSLLISSTSKIYSNSQYCIEKIKNSSYADQKLYTFLCFDSKVLNNDRIRFKMYPVGLLISCCFYAITLLVYTSIEKLRNLPGKILICLVSSLLFAYLGIALGQLFPTKNDDMCFLSGFLVYFFLMAAFSWMNITCFDIWKTFGSTKSTNLQISEQRTLFLWYSFYGWGMPTVLTIITASLSKSDVLNETIRPMFGHGRCWFTYDTIGFASLLFFSGPLGILFIVNLVLFLLTLKYCNKVKREIFRMQSSNTEKHTLRSRFFMDKTRFIMNTKLCFVMGITWLLEIASILFYDHKKNFFWSISDSFNVLLGVFVFIIFVFKKRVWKEIMVKLGFRPMSELRRSGNATSLTQSTCVAQSISMKKLGGGNGDMPLIRRTP</sequence>
<evidence type="ECO:0000256" key="8">
    <source>
        <dbReference type="ARBA" id="ARBA00023136"/>
    </source>
</evidence>
<dbReference type="PROSITE" id="PS50261">
    <property type="entry name" value="G_PROTEIN_RECEP_F2_4"/>
    <property type="match status" value="1"/>
</dbReference>
<keyword evidence="9" id="KW-1015">Disulfide bond</keyword>
<keyword evidence="12" id="KW-0807">Transducer</keyword>
<dbReference type="InterPro" id="IPR017981">
    <property type="entry name" value="GPCR_2-like_7TM"/>
</dbReference>
<dbReference type="PANTHER" id="PTHR47154:SF2">
    <property type="entry name" value="G-PROTEIN COUPLED RECEPTOR MTH-RELATED"/>
    <property type="match status" value="1"/>
</dbReference>
<keyword evidence="11" id="KW-0325">Glycoprotein</keyword>
<evidence type="ECO:0000256" key="11">
    <source>
        <dbReference type="ARBA" id="ARBA00023180"/>
    </source>
</evidence>
<dbReference type="CDD" id="cd15039">
    <property type="entry name" value="7tmB3_Methuselah-like"/>
    <property type="match status" value="1"/>
</dbReference>